<name>A0AA88AKE2_FICCA</name>
<dbReference type="Proteomes" id="UP001187192">
    <property type="component" value="Unassembled WGS sequence"/>
</dbReference>
<protein>
    <submittedName>
        <fullName evidence="1">Uncharacterized protein</fullName>
    </submittedName>
</protein>
<accession>A0AA88AKE2</accession>
<comment type="caution">
    <text evidence="1">The sequence shown here is derived from an EMBL/GenBank/DDBJ whole genome shotgun (WGS) entry which is preliminary data.</text>
</comment>
<evidence type="ECO:0000313" key="2">
    <source>
        <dbReference type="Proteomes" id="UP001187192"/>
    </source>
</evidence>
<proteinExistence type="predicted"/>
<dbReference type="AlphaFoldDB" id="A0AA88AKE2"/>
<keyword evidence="2" id="KW-1185">Reference proteome</keyword>
<gene>
    <name evidence="1" type="ORF">TIFTF001_016956</name>
</gene>
<reference evidence="1" key="1">
    <citation type="submission" date="2023-07" db="EMBL/GenBank/DDBJ databases">
        <title>draft genome sequence of fig (Ficus carica).</title>
        <authorList>
            <person name="Takahashi T."/>
            <person name="Nishimura K."/>
        </authorList>
    </citation>
    <scope>NUCLEOTIDE SEQUENCE</scope>
</reference>
<sequence length="66" mass="7191">MTSGKNVLELAKSFTAGKSAGYTRLKGWRSGVQTIVELGSRAQIEWAGGRTSWPKDRGGKLARPER</sequence>
<dbReference type="EMBL" id="BTGU01000026">
    <property type="protein sequence ID" value="GMN47773.1"/>
    <property type="molecule type" value="Genomic_DNA"/>
</dbReference>
<evidence type="ECO:0000313" key="1">
    <source>
        <dbReference type="EMBL" id="GMN47773.1"/>
    </source>
</evidence>
<organism evidence="1 2">
    <name type="scientific">Ficus carica</name>
    <name type="common">Common fig</name>
    <dbReference type="NCBI Taxonomy" id="3494"/>
    <lineage>
        <taxon>Eukaryota</taxon>
        <taxon>Viridiplantae</taxon>
        <taxon>Streptophyta</taxon>
        <taxon>Embryophyta</taxon>
        <taxon>Tracheophyta</taxon>
        <taxon>Spermatophyta</taxon>
        <taxon>Magnoliopsida</taxon>
        <taxon>eudicotyledons</taxon>
        <taxon>Gunneridae</taxon>
        <taxon>Pentapetalae</taxon>
        <taxon>rosids</taxon>
        <taxon>fabids</taxon>
        <taxon>Rosales</taxon>
        <taxon>Moraceae</taxon>
        <taxon>Ficeae</taxon>
        <taxon>Ficus</taxon>
    </lineage>
</organism>